<protein>
    <submittedName>
        <fullName evidence="1">ATPase expression protein 3</fullName>
    </submittedName>
</protein>
<accession>K0KFU3</accession>
<keyword evidence="2" id="KW-1185">Reference proteome</keyword>
<gene>
    <name evidence="1" type="ORF">BN7_1305</name>
</gene>
<dbReference type="HOGENOM" id="CLU_457135_0_0_1"/>
<name>K0KFU3_WICCF</name>
<dbReference type="InterPro" id="IPR011990">
    <property type="entry name" value="TPR-like_helical_dom_sf"/>
</dbReference>
<dbReference type="GO" id="GO:0140053">
    <property type="term" value="P:mitochondrial gene expression"/>
    <property type="evidence" value="ECO:0007669"/>
    <property type="project" value="TreeGrafter"/>
</dbReference>
<dbReference type="GO" id="GO:0005739">
    <property type="term" value="C:mitochondrion"/>
    <property type="evidence" value="ECO:0007669"/>
    <property type="project" value="TreeGrafter"/>
</dbReference>
<dbReference type="FunCoup" id="K0KFU3">
    <property type="interactions" value="38"/>
</dbReference>
<dbReference type="eggNOG" id="ENOG502QVB0">
    <property type="taxonomic scope" value="Eukaryota"/>
</dbReference>
<dbReference type="PANTHER" id="PTHR47938">
    <property type="entry name" value="RESPIRATORY COMPLEX I CHAPERONE (CIA84), PUTATIVE (AFU_ORTHOLOGUE AFUA_2G06020)-RELATED"/>
    <property type="match status" value="1"/>
</dbReference>
<reference evidence="1 2" key="1">
    <citation type="journal article" date="2012" name="Eukaryot. Cell">
        <title>Draft genome sequence of Wickerhamomyces ciferrii NRRL Y-1031 F-60-10.</title>
        <authorList>
            <person name="Schneider J."/>
            <person name="Andrea H."/>
            <person name="Blom J."/>
            <person name="Jaenicke S."/>
            <person name="Ruckert C."/>
            <person name="Schorsch C."/>
            <person name="Szczepanowski R."/>
            <person name="Farwick M."/>
            <person name="Goesmann A."/>
            <person name="Puhler A."/>
            <person name="Schaffer S."/>
            <person name="Tauch A."/>
            <person name="Kohler T."/>
            <person name="Brinkrolf K."/>
        </authorList>
    </citation>
    <scope>NUCLEOTIDE SEQUENCE [LARGE SCALE GENOMIC DNA]</scope>
    <source>
        <strain evidence="2">ATCC 14091 / BCRC 22168 / CBS 111 / JCM 3599 / NBRC 0793 / NRRL Y-1031 F-60-10</strain>
    </source>
</reference>
<dbReference type="InParanoid" id="K0KFU3"/>
<organism evidence="1 2">
    <name type="scientific">Wickerhamomyces ciferrii (strain ATCC 14091 / BCRC 22168 / CBS 111 / JCM 3599 / NBRC 0793 / NRRL Y-1031 F-60-10)</name>
    <name type="common">Yeast</name>
    <name type="synonym">Pichia ciferrii</name>
    <dbReference type="NCBI Taxonomy" id="1206466"/>
    <lineage>
        <taxon>Eukaryota</taxon>
        <taxon>Fungi</taxon>
        <taxon>Dikarya</taxon>
        <taxon>Ascomycota</taxon>
        <taxon>Saccharomycotina</taxon>
        <taxon>Saccharomycetes</taxon>
        <taxon>Phaffomycetales</taxon>
        <taxon>Wickerhamomycetaceae</taxon>
        <taxon>Wickerhamomyces</taxon>
    </lineage>
</organism>
<sequence length="629" mass="73065">MSLVKTFRDFLVRCREKSLIVPKSGSDLNYFPNHLINEIKELPTTQHKEALPPPFYLQEGFSNEASMVKAYYSAVGKGSMFERRMVEDHLRALGPTSLRRSNIENSKDFDKEAAESQIYGQKLKMLADDPESQFNLNQALIRQILETLVIITPKAKNPNQISPIKLDDPVTKTRKIQSNSYTEIPPMPEFGDDVKLFENYIFTLTHCTFHYKKSSKFNGIIPKLLKNLFHPLNSSTIPLRTTQSYNDAIHFFAKKWNISTCNELLVQMELENVSQNTTTFNILLKTLLTSKHIRHSVNPYEVAVMKLKEMQKKGIDADVVTWNIIYNLLEDEISKKLLLENRTMSMVPMDQFLIKAILNDLALKNGINGRNIIEIIESFQLPIDEHLINITLKSFTQENQFLPAWLIVEYCDKESGLNPGVPHLNMFLAPISEMGRIDLMVATLNTFKKRFKVRPNFDSYNLIMKCISRSLEWDGKSSVLRIFYHQMMGRLKNCQAGEYWIRRIRAREKMIYDRDVKLSTPLTTKEIELSNEMQILRWNFDVKIKDFESRLPQKFPELVAKLGYKVLKHDNLHESKNIDNIEHRKELAKKYKGGISNIAIMKSMAKRVPYAINSYKALQNELQERKILK</sequence>
<dbReference type="GO" id="GO:0003729">
    <property type="term" value="F:mRNA binding"/>
    <property type="evidence" value="ECO:0007669"/>
    <property type="project" value="TreeGrafter"/>
</dbReference>
<dbReference type="EMBL" id="CAIF01000028">
    <property type="protein sequence ID" value="CCH41766.1"/>
    <property type="molecule type" value="Genomic_DNA"/>
</dbReference>
<evidence type="ECO:0000313" key="1">
    <source>
        <dbReference type="EMBL" id="CCH41766.1"/>
    </source>
</evidence>
<dbReference type="Gene3D" id="1.25.40.10">
    <property type="entry name" value="Tetratricopeptide repeat domain"/>
    <property type="match status" value="1"/>
</dbReference>
<comment type="caution">
    <text evidence="1">The sequence shown here is derived from an EMBL/GenBank/DDBJ whole genome shotgun (WGS) entry which is preliminary data.</text>
</comment>
<dbReference type="STRING" id="1206466.K0KFU3"/>
<dbReference type="PANTHER" id="PTHR47938:SF35">
    <property type="entry name" value="PENTATRICOPEPTIDE REPEAT-CONTAINING PROTEIN 4, MITOCHONDRIAL-RELATED"/>
    <property type="match status" value="1"/>
</dbReference>
<dbReference type="Proteomes" id="UP000009328">
    <property type="component" value="Unassembled WGS sequence"/>
</dbReference>
<proteinExistence type="predicted"/>
<dbReference type="AlphaFoldDB" id="K0KFU3"/>
<evidence type="ECO:0000313" key="2">
    <source>
        <dbReference type="Proteomes" id="UP000009328"/>
    </source>
</evidence>